<dbReference type="NCBIfam" id="NF008525">
    <property type="entry name" value="PRK11460.1"/>
    <property type="match status" value="1"/>
</dbReference>
<evidence type="ECO:0000313" key="5">
    <source>
        <dbReference type="EMBL" id="RBP40716.1"/>
    </source>
</evidence>
<comment type="similarity">
    <text evidence="1">Belongs to the AB hydrolase superfamily. AB hydrolase 2 family.</text>
</comment>
<evidence type="ECO:0000259" key="4">
    <source>
        <dbReference type="Pfam" id="PF02230"/>
    </source>
</evidence>
<keyword evidence="6" id="KW-1185">Reference proteome</keyword>
<dbReference type="InterPro" id="IPR029058">
    <property type="entry name" value="AB_hydrolase_fold"/>
</dbReference>
<evidence type="ECO:0000256" key="3">
    <source>
        <dbReference type="SAM" id="MobiDB-lite"/>
    </source>
</evidence>
<sequence>MTQTAVPNPIIYVPVSSQPKQLFLLLHGASSNPGQLESLTQAIKRAFPQALIILPYGTVSDSQDGYSWFDLSGLDESNYIERVQAALPALIAYIQQVQAKYGLTGEHTALAGFDHGATIALEASLAQPDLAGRVLAFSGCYAQLPGMAPPATTLHFLHGTDDPFIPVADIRSLHGHLADLQGDATLDIASGVGHEMHEALVEQAVVRLQTCIPLRSWQEALGSLKEQGPAADDDLDLDFDDEPGKPGPTLH</sequence>
<reference evidence="5 6" key="1">
    <citation type="submission" date="2018-06" db="EMBL/GenBank/DDBJ databases">
        <title>Genomic Encyclopedia of Type Strains, Phase IV (KMG-IV): sequencing the most valuable type-strain genomes for metagenomic binning, comparative biology and taxonomic classification.</title>
        <authorList>
            <person name="Goeker M."/>
        </authorList>
    </citation>
    <scope>NUCLEOTIDE SEQUENCE [LARGE SCALE GENOMIC DNA]</scope>
    <source>
        <strain evidence="5 6">DSM 25520</strain>
    </source>
</reference>
<dbReference type="EMBL" id="QNRQ01000003">
    <property type="protein sequence ID" value="RBP40716.1"/>
    <property type="molecule type" value="Genomic_DNA"/>
</dbReference>
<feature type="compositionally biased region" description="Acidic residues" evidence="3">
    <location>
        <begin position="231"/>
        <end position="241"/>
    </location>
</feature>
<keyword evidence="2" id="KW-0378">Hydrolase</keyword>
<dbReference type="InterPro" id="IPR050565">
    <property type="entry name" value="LYPA1-2/EST-like"/>
</dbReference>
<dbReference type="PANTHER" id="PTHR10655">
    <property type="entry name" value="LYSOPHOSPHOLIPASE-RELATED"/>
    <property type="match status" value="1"/>
</dbReference>
<comment type="caution">
    <text evidence="5">The sequence shown here is derived from an EMBL/GenBank/DDBJ whole genome shotgun (WGS) entry which is preliminary data.</text>
</comment>
<dbReference type="Gene3D" id="3.40.50.1820">
    <property type="entry name" value="alpha/beta hydrolase"/>
    <property type="match status" value="1"/>
</dbReference>
<name>A0A366HDX7_9BURK</name>
<dbReference type="SUPFAM" id="SSF53474">
    <property type="entry name" value="alpha/beta-Hydrolases"/>
    <property type="match status" value="1"/>
</dbReference>
<organism evidence="5 6">
    <name type="scientific">Eoetvoesiella caeni</name>
    <dbReference type="NCBI Taxonomy" id="645616"/>
    <lineage>
        <taxon>Bacteria</taxon>
        <taxon>Pseudomonadati</taxon>
        <taxon>Pseudomonadota</taxon>
        <taxon>Betaproteobacteria</taxon>
        <taxon>Burkholderiales</taxon>
        <taxon>Alcaligenaceae</taxon>
        <taxon>Eoetvoesiella</taxon>
    </lineage>
</organism>
<dbReference type="PANTHER" id="PTHR10655:SF17">
    <property type="entry name" value="LYSOPHOSPHOLIPASE-LIKE PROTEIN 1"/>
    <property type="match status" value="1"/>
</dbReference>
<dbReference type="GO" id="GO:0016787">
    <property type="term" value="F:hydrolase activity"/>
    <property type="evidence" value="ECO:0007669"/>
    <property type="project" value="UniProtKB-KW"/>
</dbReference>
<dbReference type="Pfam" id="PF02230">
    <property type="entry name" value="Abhydrolase_2"/>
    <property type="match status" value="1"/>
</dbReference>
<evidence type="ECO:0000313" key="6">
    <source>
        <dbReference type="Proteomes" id="UP000253628"/>
    </source>
</evidence>
<evidence type="ECO:0000256" key="2">
    <source>
        <dbReference type="ARBA" id="ARBA00022801"/>
    </source>
</evidence>
<evidence type="ECO:0000256" key="1">
    <source>
        <dbReference type="ARBA" id="ARBA00006499"/>
    </source>
</evidence>
<protein>
    <submittedName>
        <fullName evidence="5">Phospholipase/carboxylesterase</fullName>
    </submittedName>
</protein>
<feature type="domain" description="Phospholipase/carboxylesterase/thioesterase" evidence="4">
    <location>
        <begin position="16"/>
        <end position="211"/>
    </location>
</feature>
<dbReference type="AlphaFoldDB" id="A0A366HDX7"/>
<feature type="region of interest" description="Disordered" evidence="3">
    <location>
        <begin position="225"/>
        <end position="251"/>
    </location>
</feature>
<accession>A0A366HDX7</accession>
<proteinExistence type="inferred from homology"/>
<gene>
    <name evidence="5" type="ORF">DFR37_10354</name>
</gene>
<dbReference type="Proteomes" id="UP000253628">
    <property type="component" value="Unassembled WGS sequence"/>
</dbReference>
<dbReference type="OrthoDB" id="9801763at2"/>
<dbReference type="RefSeq" id="WP_113932500.1">
    <property type="nucleotide sequence ID" value="NZ_JACCEU010000004.1"/>
</dbReference>
<dbReference type="InterPro" id="IPR003140">
    <property type="entry name" value="PLipase/COase/thioEstase"/>
</dbReference>